<organism evidence="2 4">
    <name type="scientific">Mycobacterium montefiorense</name>
    <dbReference type="NCBI Taxonomy" id="154654"/>
    <lineage>
        <taxon>Bacteria</taxon>
        <taxon>Bacillati</taxon>
        <taxon>Actinomycetota</taxon>
        <taxon>Actinomycetes</taxon>
        <taxon>Mycobacteriales</taxon>
        <taxon>Mycobacteriaceae</taxon>
        <taxon>Mycobacterium</taxon>
        <taxon>Mycobacterium simiae complex</taxon>
    </lineage>
</organism>
<dbReference type="AlphaFoldDB" id="A0AA37PQZ1"/>
<comment type="caution">
    <text evidence="2">The sequence shown here is derived from an EMBL/GenBank/DDBJ whole genome shotgun (WGS) entry which is preliminary data.</text>
</comment>
<evidence type="ECO:0000313" key="2">
    <source>
        <dbReference type="EMBL" id="GKU74674.1"/>
    </source>
</evidence>
<reference evidence="2" key="4">
    <citation type="submission" date="2022-04" db="EMBL/GenBank/DDBJ databases">
        <authorList>
            <person name="Komine T."/>
            <person name="Fukano H."/>
            <person name="Wada S."/>
        </authorList>
    </citation>
    <scope>NUCLEOTIDE SEQUENCE</scope>
    <source>
        <strain evidence="2">NJB18185</strain>
    </source>
</reference>
<reference evidence="2" key="3">
    <citation type="journal article" date="2022" name="Microbiol. Resour. Announc.">
        <title>Draft Genome Sequences of Eight Mycobacterium montefiorense Strains Isolated from Salamanders in Captivity.</title>
        <authorList>
            <person name="Komine T."/>
            <person name="Ihara H."/>
            <person name="Fukano H."/>
            <person name="Hoshino Y."/>
            <person name="Kurata O."/>
            <person name="Wada S."/>
        </authorList>
    </citation>
    <scope>NUCLEOTIDE SEQUENCE</scope>
    <source>
        <strain evidence="2">NJB18185</strain>
    </source>
</reference>
<dbReference type="EMBL" id="BQYH01000063">
    <property type="protein sequence ID" value="GKU74674.1"/>
    <property type="molecule type" value="Genomic_DNA"/>
</dbReference>
<evidence type="ECO:0000313" key="1">
    <source>
        <dbReference type="EMBL" id="GBG36522.1"/>
    </source>
</evidence>
<dbReference type="RefSeq" id="WP_108920747.1">
    <property type="nucleotide sequence ID" value="NZ_BFCH01000007.1"/>
</dbReference>
<dbReference type="Proteomes" id="UP001139505">
    <property type="component" value="Unassembled WGS sequence"/>
</dbReference>
<evidence type="ECO:0000313" key="4">
    <source>
        <dbReference type="Proteomes" id="UP001139505"/>
    </source>
</evidence>
<evidence type="ECO:0000313" key="3">
    <source>
        <dbReference type="Proteomes" id="UP000245060"/>
    </source>
</evidence>
<dbReference type="EMBL" id="BFCH01000007">
    <property type="protein sequence ID" value="GBG36522.1"/>
    <property type="molecule type" value="Genomic_DNA"/>
</dbReference>
<proteinExistence type="predicted"/>
<keyword evidence="3" id="KW-1185">Reference proteome</keyword>
<dbReference type="Proteomes" id="UP000245060">
    <property type="component" value="Unassembled WGS sequence"/>
</dbReference>
<accession>A0AA37PQZ1</accession>
<protein>
    <submittedName>
        <fullName evidence="2">Uncharacterized protein</fullName>
    </submittedName>
</protein>
<reference evidence="1" key="1">
    <citation type="journal article" date="2018" name="Genome Announc.">
        <title>Draft Genome Sequence of Mycobacterium montefiorense Isolated from Japanese Black Salamander (Hynobius nigrescens).</title>
        <authorList>
            <person name="Fukano H."/>
            <person name="Yoshida M."/>
            <person name="Shimizu A."/>
            <person name="Iwao H."/>
            <person name="Katayama Y."/>
            <person name="Omatsu T."/>
            <person name="Mizutani T."/>
            <person name="Kurata O."/>
            <person name="Wada S."/>
            <person name="Hoshino Y."/>
        </authorList>
    </citation>
    <scope>NUCLEOTIDE SEQUENCE</scope>
    <source>
        <strain evidence="1">BS</strain>
    </source>
</reference>
<name>A0AA37PQZ1_9MYCO</name>
<reference evidence="3" key="2">
    <citation type="submission" date="2018-04" db="EMBL/GenBank/DDBJ databases">
        <title>Draft genome sequence of Mycobacterium montefiorense isolated from Japanese black salamander.</title>
        <authorList>
            <person name="Fukano H."/>
            <person name="Yoshida M."/>
            <person name="Shimizu A."/>
            <person name="Iwao H."/>
            <person name="Kurata O."/>
            <person name="Katayama Y."/>
            <person name="Omatsu T."/>
            <person name="Mizutani T."/>
            <person name="Wada S."/>
            <person name="Hoshino Y."/>
        </authorList>
    </citation>
    <scope>NUCLEOTIDE SEQUENCE [LARGE SCALE GENOMIC DNA]</scope>
    <source>
        <strain evidence="3">BS</strain>
    </source>
</reference>
<gene>
    <name evidence="1" type="ORF">MmonteBS_08940</name>
    <name evidence="2" type="ORF">NJB18185_44450</name>
</gene>
<sequence>MPDNPAQPVDLSWFYTLDPKDRVEVLTRAQSPQLADQLKTTLRGRSPLDDRDVVARLDEIRYELNFWWQEDRLTDHLRDDLIEHRADDTYRDLMQLEAAALGVELPLLRTYLDLQARQPS</sequence>